<feature type="region of interest" description="Disordered" evidence="2">
    <location>
        <begin position="266"/>
        <end position="303"/>
    </location>
</feature>
<feature type="compositionally biased region" description="Low complexity" evidence="2">
    <location>
        <begin position="185"/>
        <end position="199"/>
    </location>
</feature>
<accession>A0A1E4RPY4</accession>
<evidence type="ECO:0000256" key="2">
    <source>
        <dbReference type="SAM" id="MobiDB-lite"/>
    </source>
</evidence>
<feature type="compositionally biased region" description="Polar residues" evidence="2">
    <location>
        <begin position="468"/>
        <end position="484"/>
    </location>
</feature>
<gene>
    <name evidence="4" type="ORF">HYPBUDRAFT_163988</name>
</gene>
<feature type="region of interest" description="Disordered" evidence="2">
    <location>
        <begin position="73"/>
        <end position="246"/>
    </location>
</feature>
<dbReference type="GO" id="GO:0006355">
    <property type="term" value="P:regulation of DNA-templated transcription"/>
    <property type="evidence" value="ECO:0007669"/>
    <property type="project" value="InterPro"/>
</dbReference>
<dbReference type="Pfam" id="PF10297">
    <property type="entry name" value="Hap4_Hap_bind"/>
    <property type="match status" value="1"/>
</dbReference>
<feature type="compositionally biased region" description="Basic and acidic residues" evidence="2">
    <location>
        <begin position="269"/>
        <end position="278"/>
    </location>
</feature>
<feature type="region of interest" description="Disordered" evidence="2">
    <location>
        <begin position="39"/>
        <end position="58"/>
    </location>
</feature>
<dbReference type="AlphaFoldDB" id="A0A1E4RPY4"/>
<feature type="compositionally biased region" description="Pro residues" evidence="2">
    <location>
        <begin position="235"/>
        <end position="246"/>
    </location>
</feature>
<feature type="compositionally biased region" description="Polar residues" evidence="2">
    <location>
        <begin position="129"/>
        <end position="140"/>
    </location>
</feature>
<feature type="compositionally biased region" description="Polar residues" evidence="2">
    <location>
        <begin position="48"/>
        <end position="58"/>
    </location>
</feature>
<feature type="domain" description="Hap4 transcription factor heteromerisation" evidence="3">
    <location>
        <begin position="72"/>
        <end position="88"/>
    </location>
</feature>
<dbReference type="STRING" id="984485.A0A1E4RPY4"/>
<feature type="compositionally biased region" description="Polar residues" evidence="2">
    <location>
        <begin position="88"/>
        <end position="109"/>
    </location>
</feature>
<evidence type="ECO:0000313" key="4">
    <source>
        <dbReference type="EMBL" id="ODV69343.1"/>
    </source>
</evidence>
<dbReference type="GO" id="GO:0005634">
    <property type="term" value="C:nucleus"/>
    <property type="evidence" value="ECO:0007669"/>
    <property type="project" value="InterPro"/>
</dbReference>
<keyword evidence="1" id="KW-0539">Nucleus</keyword>
<dbReference type="OrthoDB" id="5374328at2759"/>
<proteinExistence type="predicted"/>
<keyword evidence="5" id="KW-1185">Reference proteome</keyword>
<name>A0A1E4RPY4_9ASCO</name>
<evidence type="ECO:0000256" key="1">
    <source>
        <dbReference type="ARBA" id="ARBA00023242"/>
    </source>
</evidence>
<dbReference type="Proteomes" id="UP000095085">
    <property type="component" value="Unassembled WGS sequence"/>
</dbReference>
<evidence type="ECO:0000259" key="3">
    <source>
        <dbReference type="Pfam" id="PF10297"/>
    </source>
</evidence>
<feature type="region of interest" description="Disordered" evidence="2">
    <location>
        <begin position="463"/>
        <end position="484"/>
    </location>
</feature>
<feature type="compositionally biased region" description="Low complexity" evidence="2">
    <location>
        <begin position="207"/>
        <end position="232"/>
    </location>
</feature>
<dbReference type="EMBL" id="KV454538">
    <property type="protein sequence ID" value="ODV69343.1"/>
    <property type="molecule type" value="Genomic_DNA"/>
</dbReference>
<dbReference type="InterPro" id="IPR018287">
    <property type="entry name" value="Hap4_TF_heteromerisation"/>
</dbReference>
<protein>
    <recommendedName>
        <fullName evidence="3">Hap4 transcription factor heteromerisation domain-containing protein</fullName>
    </recommendedName>
</protein>
<organism evidence="4 5">
    <name type="scientific">Hyphopichia burtonii NRRL Y-1933</name>
    <dbReference type="NCBI Taxonomy" id="984485"/>
    <lineage>
        <taxon>Eukaryota</taxon>
        <taxon>Fungi</taxon>
        <taxon>Dikarya</taxon>
        <taxon>Ascomycota</taxon>
        <taxon>Saccharomycotina</taxon>
        <taxon>Pichiomycetes</taxon>
        <taxon>Debaryomycetaceae</taxon>
        <taxon>Hyphopichia</taxon>
    </lineage>
</organism>
<dbReference type="RefSeq" id="XP_020078410.1">
    <property type="nucleotide sequence ID" value="XM_020222646.1"/>
</dbReference>
<sequence length="570" mass="63145">MNASLSSNQKINLNMNNQKIGIKPQCQPSKFPAIAIKPKPNIAPAPISNQKSSFDINSRCSFKPDMSLNINTSKKWVLPPRPRPGRKPTSSSPVTAAKSPSLNPQSLQAKSPPKKKVGRKKEEFKSKKTQTPPLNASPTTCAMPISAPKKINLGKPAIPINPNHSNGSLLNQPRPRPDTKINSSQAQEPPRAQAQEPPRAQAPPQVPLQVQAQDQVQAQAPPQVKAQDPAQVSTPAPPPAAAPPQPIRVSAVTPLMGKVATKPISSISVKKEEPKEAVMPKGEPANEEDKKNKTGNKKKTSDKNDIVNLQSTYLSKLKEQELIRNYIEVISNQIKELRFVQNGVITFDALNDGNKTMEPPPTPSTPISNSQSMISSYEQLEKINNINDLNKFLAYLTKSSNIIHSVTKKYLNGDKIEPANETEGNKILEEQINYYLKIKSKYKYLKNQEVKSIEKLKKTKIKNEAKQPSPTMLSPINSLNNTPAPMNQSPGVLFTPNLLKPINSKIYNEEDVIGFDNDILENANQDNFFQDQNEIFQNLTNETTNKKKNCGFCTNDTPCFCFEFDDNELK</sequence>
<dbReference type="GeneID" id="30997195"/>
<evidence type="ECO:0000313" key="5">
    <source>
        <dbReference type="Proteomes" id="UP000095085"/>
    </source>
</evidence>
<feature type="compositionally biased region" description="Polar residues" evidence="2">
    <location>
        <begin position="162"/>
        <end position="171"/>
    </location>
</feature>
<reference evidence="5" key="1">
    <citation type="submission" date="2016-05" db="EMBL/GenBank/DDBJ databases">
        <title>Comparative genomics of biotechnologically important yeasts.</title>
        <authorList>
            <consortium name="DOE Joint Genome Institute"/>
            <person name="Riley R."/>
            <person name="Haridas S."/>
            <person name="Wolfe K.H."/>
            <person name="Lopes M.R."/>
            <person name="Hittinger C.T."/>
            <person name="Goker M."/>
            <person name="Salamov A."/>
            <person name="Wisecaver J."/>
            <person name="Long T.M."/>
            <person name="Aerts A.L."/>
            <person name="Barry K."/>
            <person name="Choi C."/>
            <person name="Clum A."/>
            <person name="Coughlan A.Y."/>
            <person name="Deshpande S."/>
            <person name="Douglass A.P."/>
            <person name="Hanson S.J."/>
            <person name="Klenk H.-P."/>
            <person name="Labutti K."/>
            <person name="Lapidus A."/>
            <person name="Lindquist E."/>
            <person name="Lipzen A."/>
            <person name="Meier-Kolthoff J.P."/>
            <person name="Ohm R.A."/>
            <person name="Otillar R.P."/>
            <person name="Pangilinan J."/>
            <person name="Peng Y."/>
            <person name="Rokas A."/>
            <person name="Rosa C.A."/>
            <person name="Scheuner C."/>
            <person name="Sibirny A.A."/>
            <person name="Slot J.C."/>
            <person name="Stielow J.B."/>
            <person name="Sun H."/>
            <person name="Kurtzman C.P."/>
            <person name="Blackwell M."/>
            <person name="Grigoriev I.V."/>
            <person name="Jeffries T.W."/>
        </authorList>
    </citation>
    <scope>NUCLEOTIDE SEQUENCE [LARGE SCALE GENOMIC DNA]</scope>
    <source>
        <strain evidence="5">NRRL Y-1933</strain>
    </source>
</reference>